<proteinExistence type="predicted"/>
<dbReference type="PROSITE" id="PS50893">
    <property type="entry name" value="ABC_TRANSPORTER_2"/>
    <property type="match status" value="1"/>
</dbReference>
<dbReference type="FunFam" id="3.40.50.300:FF:000134">
    <property type="entry name" value="Iron-enterobactin ABC transporter ATP-binding protein"/>
    <property type="match status" value="1"/>
</dbReference>
<evidence type="ECO:0000313" key="12">
    <source>
        <dbReference type="Proteomes" id="UP000001946"/>
    </source>
</evidence>
<evidence type="ECO:0000256" key="9">
    <source>
        <dbReference type="ARBA" id="ARBA00023136"/>
    </source>
</evidence>
<evidence type="ECO:0000256" key="7">
    <source>
        <dbReference type="ARBA" id="ARBA00023004"/>
    </source>
</evidence>
<keyword evidence="3" id="KW-1003">Cell membrane</keyword>
<keyword evidence="4" id="KW-0410">Iron transport</keyword>
<evidence type="ECO:0000313" key="11">
    <source>
        <dbReference type="EMBL" id="BAE85661.1"/>
    </source>
</evidence>
<dbReference type="GO" id="GO:0016887">
    <property type="term" value="F:ATP hydrolysis activity"/>
    <property type="evidence" value="ECO:0007669"/>
    <property type="project" value="InterPro"/>
</dbReference>
<dbReference type="PANTHER" id="PTHR42771">
    <property type="entry name" value="IRON(3+)-HYDROXAMATE IMPORT ATP-BINDING PROTEIN FHUC"/>
    <property type="match status" value="1"/>
</dbReference>
<dbReference type="InterPro" id="IPR003593">
    <property type="entry name" value="AAA+_ATPase"/>
</dbReference>
<dbReference type="STRING" id="138119.DSY3872"/>
<dbReference type="Proteomes" id="UP000001946">
    <property type="component" value="Chromosome"/>
</dbReference>
<evidence type="ECO:0000256" key="6">
    <source>
        <dbReference type="ARBA" id="ARBA00022840"/>
    </source>
</evidence>
<gene>
    <name evidence="11" type="ordered locus">DSY3872</name>
</gene>
<dbReference type="Pfam" id="PF00005">
    <property type="entry name" value="ABC_tran"/>
    <property type="match status" value="1"/>
</dbReference>
<dbReference type="GO" id="GO:0006826">
    <property type="term" value="P:iron ion transport"/>
    <property type="evidence" value="ECO:0007669"/>
    <property type="project" value="UniProtKB-KW"/>
</dbReference>
<dbReference type="PROSITE" id="PS00211">
    <property type="entry name" value="ABC_TRANSPORTER_1"/>
    <property type="match status" value="1"/>
</dbReference>
<organism evidence="11 12">
    <name type="scientific">Desulfitobacterium hafniense (strain Y51)</name>
    <dbReference type="NCBI Taxonomy" id="138119"/>
    <lineage>
        <taxon>Bacteria</taxon>
        <taxon>Bacillati</taxon>
        <taxon>Bacillota</taxon>
        <taxon>Clostridia</taxon>
        <taxon>Eubacteriales</taxon>
        <taxon>Desulfitobacteriaceae</taxon>
        <taxon>Desulfitobacterium</taxon>
    </lineage>
</organism>
<dbReference type="CDD" id="cd03214">
    <property type="entry name" value="ABC_Iron-Siderophores_B12_Hemin"/>
    <property type="match status" value="1"/>
</dbReference>
<dbReference type="SMART" id="SM00382">
    <property type="entry name" value="AAA"/>
    <property type="match status" value="1"/>
</dbReference>
<reference evidence="11 12" key="1">
    <citation type="journal article" date="2006" name="J. Bacteriol.">
        <title>Complete genome sequence of the dehalorespiring bacterium Desulfitobacterium hafniense Y51 and comparison with Dehalococcoides ethenogenes 195.</title>
        <authorList>
            <person name="Nonaka H."/>
            <person name="Keresztes G."/>
            <person name="Shinoda Y."/>
            <person name="Ikenaga Y."/>
            <person name="Abe M."/>
            <person name="Naito K."/>
            <person name="Inatomi K."/>
            <person name="Furukawa K."/>
            <person name="Inui M."/>
            <person name="Yukawa H."/>
        </authorList>
    </citation>
    <scope>NUCLEOTIDE SEQUENCE [LARGE SCALE GENOMIC DNA]</scope>
    <source>
        <strain evidence="11 12">Y51</strain>
    </source>
</reference>
<keyword evidence="8" id="KW-0406">Ion transport</keyword>
<comment type="subcellular location">
    <subcellularLocation>
        <location evidence="1">Cell membrane</location>
        <topology evidence="1">Peripheral membrane protein</topology>
    </subcellularLocation>
</comment>
<dbReference type="AlphaFoldDB" id="Q24QN1"/>
<dbReference type="GO" id="GO:0005524">
    <property type="term" value="F:ATP binding"/>
    <property type="evidence" value="ECO:0007669"/>
    <property type="project" value="UniProtKB-KW"/>
</dbReference>
<dbReference type="GO" id="GO:0005886">
    <property type="term" value="C:plasma membrane"/>
    <property type="evidence" value="ECO:0007669"/>
    <property type="project" value="UniProtKB-SubCell"/>
</dbReference>
<keyword evidence="6" id="KW-0067">ATP-binding</keyword>
<keyword evidence="2" id="KW-0813">Transport</keyword>
<dbReference type="InterPro" id="IPR003439">
    <property type="entry name" value="ABC_transporter-like_ATP-bd"/>
</dbReference>
<evidence type="ECO:0000259" key="10">
    <source>
        <dbReference type="PROSITE" id="PS50893"/>
    </source>
</evidence>
<sequence length="265" mass="29947">MEMNKDYILEIKGLTVGYKGRKIIDDLDLVIEKGKIYSIIGPNGCGKTTLMRTMSRNLKPQKGEILLAGSNIFTMGTKNVARKMAVLSQSNTTMSDATVRELVRFGRFAHKTWWKGSTAEDTGIVEWALEKTGMTGLAERKINALSGGERQRAWIAMAIAQKPEILLLDEPTTHLDICHQLEIMELVAKLNQEEGITILMVLHDLNHAARYSDEIIVLKDRRIFIKGDPWAVLANHVLEQVFRVEAQILQDQDIDKPIFYARKTI</sequence>
<keyword evidence="7" id="KW-0408">Iron</keyword>
<evidence type="ECO:0000256" key="8">
    <source>
        <dbReference type="ARBA" id="ARBA00023065"/>
    </source>
</evidence>
<dbReference type="Gene3D" id="3.40.50.300">
    <property type="entry name" value="P-loop containing nucleotide triphosphate hydrolases"/>
    <property type="match status" value="1"/>
</dbReference>
<evidence type="ECO:0000256" key="3">
    <source>
        <dbReference type="ARBA" id="ARBA00022475"/>
    </source>
</evidence>
<accession>Q24QN1</accession>
<dbReference type="EMBL" id="AP008230">
    <property type="protein sequence ID" value="BAE85661.1"/>
    <property type="molecule type" value="Genomic_DNA"/>
</dbReference>
<keyword evidence="12" id="KW-1185">Reference proteome</keyword>
<protein>
    <recommendedName>
        <fullName evidence="10">ABC transporter domain-containing protein</fullName>
    </recommendedName>
</protein>
<dbReference type="InterPro" id="IPR027417">
    <property type="entry name" value="P-loop_NTPase"/>
</dbReference>
<evidence type="ECO:0000256" key="2">
    <source>
        <dbReference type="ARBA" id="ARBA00022448"/>
    </source>
</evidence>
<dbReference type="SUPFAM" id="SSF52540">
    <property type="entry name" value="P-loop containing nucleoside triphosphate hydrolases"/>
    <property type="match status" value="1"/>
</dbReference>
<evidence type="ECO:0000256" key="1">
    <source>
        <dbReference type="ARBA" id="ARBA00004202"/>
    </source>
</evidence>
<feature type="domain" description="ABC transporter" evidence="10">
    <location>
        <begin position="9"/>
        <end position="245"/>
    </location>
</feature>
<keyword evidence="9" id="KW-0472">Membrane</keyword>
<keyword evidence="5" id="KW-0547">Nucleotide-binding</keyword>
<name>Q24QN1_DESHY</name>
<dbReference type="PANTHER" id="PTHR42771:SF4">
    <property type="entry name" value="IRON(3+)-HYDROXAMATE IMPORT ATP-BINDING PROTEIN FHUC"/>
    <property type="match status" value="1"/>
</dbReference>
<evidence type="ECO:0000256" key="4">
    <source>
        <dbReference type="ARBA" id="ARBA00022496"/>
    </source>
</evidence>
<dbReference type="InterPro" id="IPR017871">
    <property type="entry name" value="ABC_transporter-like_CS"/>
</dbReference>
<dbReference type="KEGG" id="dsy:DSY3872"/>
<dbReference type="InterPro" id="IPR051535">
    <property type="entry name" value="Siderophore_ABC-ATPase"/>
</dbReference>
<evidence type="ECO:0000256" key="5">
    <source>
        <dbReference type="ARBA" id="ARBA00022741"/>
    </source>
</evidence>
<dbReference type="eggNOG" id="COG1120">
    <property type="taxonomic scope" value="Bacteria"/>
</dbReference>
<dbReference type="HOGENOM" id="CLU_000604_1_11_9"/>